<comment type="similarity">
    <text evidence="2">Belongs to the phosphoglycerate mutase family. BPG-dependent PGAM subfamily.</text>
</comment>
<keyword evidence="10" id="KW-1185">Reference proteome</keyword>
<sequence>MTELKVTMRTHRCWSRKVVTVALIMMGSHHCHFSMAFTSTSSSSSTTKSHWGRAVPFAATKSRIDQEHDDDYSRGLSPRQERAQIQKEHIPLYDEGSKWPRRCWNLLTKPFRRHHQKPGTLILIKSGESKWKKRGIFTGWTNSNNQVTLTPQGEQECRHASRLLLEAGYSCDQVHCSMLNRAIQSVWIINKETGSIFLPVYKSWRLNERMYGSLQGISKKAAGLKFGQDVVQSWRRSFKARPPPMSKSDPDHPIHDRRYANIDPDLIPSSESLQDCMKRQKPLWDYRIAPALKAGSNVMVLAHSNSLRGLAKIIDGIDDTVIEDIAFPPGIPVVYKFQFDDNNYNKLKPLVPPEGSLVQEHTTGVFLEKPGLLKEALLRQTQWQTSVPGAADIELAPTVKRMNNMEESLLLLKKEQELEHWAATHPNHQTDFLHNVPSPFHHSPQESNPNRGILEAIHRTIQRVQPTEENTSEAYIINGDNDQGEFEEPMHTNTNNNNINAADGNSMTGPRVVPNMAYGIDIAPEDPVVVFVRHGTTPHNELGLFTGWEDPPLSDQGVDDAKRAGQLLKQHGFEFDVVYSSWLQRAIDTAFYIQTELDMQWLPLVKSWRLNERHYGKLTGQSKKMVANTYGQDQLKIWRRSFDVPPPKASSYSFSYPGNDYRRIKYAKDIRISLTETFCRSIEARRFELHRKWPKAESLKTCMKRSIPFYTRRIVPEAVKKGKRVLVTSHENAIRGILMHLCEIPPEHMNDLHLPNGLPLIYNVRRKCISLLHDGTEKDPMEVYDFGSAAQYLFRPCEITDEDFARMEEHASAVVESMDVLLQAKKTEALT</sequence>
<dbReference type="Pfam" id="PF00300">
    <property type="entry name" value="His_Phos_1"/>
    <property type="match status" value="3"/>
</dbReference>
<evidence type="ECO:0000256" key="6">
    <source>
        <dbReference type="PIRSR" id="PIRSR613078-2"/>
    </source>
</evidence>
<evidence type="ECO:0000256" key="5">
    <source>
        <dbReference type="ARBA" id="ARBA00023235"/>
    </source>
</evidence>
<feature type="binding site" evidence="6">
    <location>
        <begin position="208"/>
        <end position="211"/>
    </location>
    <ligand>
        <name>substrate</name>
    </ligand>
</feature>
<dbReference type="EC" id="5.4.2.11" evidence="3"/>
<dbReference type="Proteomes" id="UP001153069">
    <property type="component" value="Unassembled WGS sequence"/>
</dbReference>
<dbReference type="CDD" id="cd07067">
    <property type="entry name" value="HP_PGM_like"/>
    <property type="match status" value="2"/>
</dbReference>
<dbReference type="InterPro" id="IPR013078">
    <property type="entry name" value="His_Pase_superF_clade-1"/>
</dbReference>
<evidence type="ECO:0000256" key="7">
    <source>
        <dbReference type="PIRSR" id="PIRSR613078-3"/>
    </source>
</evidence>
<dbReference type="InterPro" id="IPR029033">
    <property type="entry name" value="His_PPase_superfam"/>
</dbReference>
<dbReference type="PANTHER" id="PTHR11931">
    <property type="entry name" value="PHOSPHOGLYCERATE MUTASE"/>
    <property type="match status" value="1"/>
</dbReference>
<feature type="region of interest" description="Disordered" evidence="8">
    <location>
        <begin position="59"/>
        <end position="81"/>
    </location>
</feature>
<comment type="caution">
    <text evidence="9">The sequence shown here is derived from an EMBL/GenBank/DDBJ whole genome shotgun (WGS) entry which is preliminary data.</text>
</comment>
<dbReference type="EMBL" id="CAICTM010000013">
    <property type="protein sequence ID" value="CAB9497037.1"/>
    <property type="molecule type" value="Genomic_DNA"/>
</dbReference>
<dbReference type="FunFam" id="3.40.50.1240:FF:000003">
    <property type="entry name" value="2,3-bisphosphoglycerate-dependent phosphoglycerate mutase"/>
    <property type="match status" value="1"/>
</dbReference>
<dbReference type="OrthoDB" id="4818801at2759"/>
<feature type="binding site" evidence="6">
    <location>
        <position position="219"/>
    </location>
    <ligand>
        <name>substrate</name>
    </ligand>
</feature>
<accession>A0A9N8H260</accession>
<evidence type="ECO:0000256" key="3">
    <source>
        <dbReference type="ARBA" id="ARBA00012028"/>
    </source>
</evidence>
<dbReference type="SMART" id="SM00855">
    <property type="entry name" value="PGAM"/>
    <property type="match status" value="2"/>
</dbReference>
<name>A0A9N8H260_9STRA</name>
<comment type="catalytic activity">
    <reaction evidence="1">
        <text>(2R)-2-phosphoglycerate = (2R)-3-phosphoglycerate</text>
        <dbReference type="Rhea" id="RHEA:15901"/>
        <dbReference type="ChEBI" id="CHEBI:58272"/>
        <dbReference type="ChEBI" id="CHEBI:58289"/>
        <dbReference type="EC" id="5.4.2.11"/>
    </reaction>
</comment>
<evidence type="ECO:0000256" key="2">
    <source>
        <dbReference type="ARBA" id="ARBA00006717"/>
    </source>
</evidence>
<dbReference type="SUPFAM" id="SSF53254">
    <property type="entry name" value="Phosphoglycerate mutase-like"/>
    <property type="match status" value="2"/>
</dbReference>
<dbReference type="InterPro" id="IPR005952">
    <property type="entry name" value="Phosphogly_mut1"/>
</dbReference>
<evidence type="ECO:0000256" key="4">
    <source>
        <dbReference type="ARBA" id="ARBA00023152"/>
    </source>
</evidence>
<feature type="binding site" evidence="6">
    <location>
        <begin position="138"/>
        <end position="139"/>
    </location>
    <ligand>
        <name>substrate</name>
    </ligand>
</feature>
<proteinExistence type="inferred from homology"/>
<evidence type="ECO:0000256" key="1">
    <source>
        <dbReference type="ARBA" id="ARBA00000380"/>
    </source>
</evidence>
<feature type="binding site" evidence="6">
    <location>
        <position position="181"/>
    </location>
    <ligand>
        <name>substrate</name>
    </ligand>
</feature>
<feature type="site" description="Transition state stabilizer" evidence="7">
    <location>
        <position position="303"/>
    </location>
</feature>
<evidence type="ECO:0000313" key="10">
    <source>
        <dbReference type="Proteomes" id="UP001153069"/>
    </source>
</evidence>
<keyword evidence="5" id="KW-0413">Isomerase</keyword>
<reference evidence="9" key="1">
    <citation type="submission" date="2020-06" db="EMBL/GenBank/DDBJ databases">
        <authorList>
            <consortium name="Plant Systems Biology data submission"/>
        </authorList>
    </citation>
    <scope>NUCLEOTIDE SEQUENCE</scope>
    <source>
        <strain evidence="9">D6</strain>
    </source>
</reference>
<evidence type="ECO:0000256" key="8">
    <source>
        <dbReference type="SAM" id="MobiDB-lite"/>
    </source>
</evidence>
<evidence type="ECO:0000313" key="9">
    <source>
        <dbReference type="EMBL" id="CAB9497037.1"/>
    </source>
</evidence>
<dbReference type="Gene3D" id="3.40.50.1240">
    <property type="entry name" value="Phosphoglycerate mutase-like"/>
    <property type="match status" value="2"/>
</dbReference>
<dbReference type="HAMAP" id="MF_01039">
    <property type="entry name" value="PGAM_GpmA"/>
    <property type="match status" value="2"/>
</dbReference>
<organism evidence="9 10">
    <name type="scientific">Seminavis robusta</name>
    <dbReference type="NCBI Taxonomy" id="568900"/>
    <lineage>
        <taxon>Eukaryota</taxon>
        <taxon>Sar</taxon>
        <taxon>Stramenopiles</taxon>
        <taxon>Ochrophyta</taxon>
        <taxon>Bacillariophyta</taxon>
        <taxon>Bacillariophyceae</taxon>
        <taxon>Bacillariophycidae</taxon>
        <taxon>Naviculales</taxon>
        <taxon>Naviculaceae</taxon>
        <taxon>Seminavis</taxon>
    </lineage>
</organism>
<keyword evidence="4" id="KW-0324">Glycolysis</keyword>
<dbReference type="GO" id="GO:0006096">
    <property type="term" value="P:glycolytic process"/>
    <property type="evidence" value="ECO:0007669"/>
    <property type="project" value="UniProtKB-KW"/>
</dbReference>
<dbReference type="AlphaFoldDB" id="A0A9N8H260"/>
<dbReference type="GO" id="GO:0004619">
    <property type="term" value="F:phosphoglycerate mutase activity"/>
    <property type="evidence" value="ECO:0007669"/>
    <property type="project" value="UniProtKB-EC"/>
</dbReference>
<feature type="binding site" evidence="6">
    <location>
        <begin position="235"/>
        <end position="236"/>
    </location>
    <ligand>
        <name>substrate</name>
    </ligand>
</feature>
<protein>
    <recommendedName>
        <fullName evidence="3">phosphoglycerate mutase (2,3-diphosphoglycerate-dependent)</fullName>
        <ecNumber evidence="3">5.4.2.11</ecNumber>
    </recommendedName>
</protein>
<dbReference type="NCBIfam" id="TIGR01258">
    <property type="entry name" value="pgm_1"/>
    <property type="match status" value="2"/>
</dbReference>
<gene>
    <name evidence="9" type="ORF">SEMRO_13_G009950.1</name>
</gene>